<dbReference type="SUPFAM" id="SSF51905">
    <property type="entry name" value="FAD/NAD(P)-binding domain"/>
    <property type="match status" value="1"/>
</dbReference>
<protein>
    <recommendedName>
        <fullName evidence="6">fumarate reductase (NADH)</fullName>
        <ecNumber evidence="6">1.3.1.6</ecNumber>
    </recommendedName>
    <alternativeName>
        <fullName evidence="7">NADH-dependent fumarate reductase</fullName>
    </alternativeName>
</protein>
<name>A0A9D4Z1D1_CHLVU</name>
<feature type="domain" description="FAD-dependent oxidoreductase 2 FAD-binding" evidence="8">
    <location>
        <begin position="47"/>
        <end position="474"/>
    </location>
</feature>
<evidence type="ECO:0000256" key="1">
    <source>
        <dbReference type="ARBA" id="ARBA00001974"/>
    </source>
</evidence>
<evidence type="ECO:0000313" key="10">
    <source>
        <dbReference type="Proteomes" id="UP001055712"/>
    </source>
</evidence>
<evidence type="ECO:0000259" key="8">
    <source>
        <dbReference type="Pfam" id="PF00890"/>
    </source>
</evidence>
<proteinExistence type="predicted"/>
<evidence type="ECO:0000313" key="9">
    <source>
        <dbReference type="EMBL" id="KAI3438218.1"/>
    </source>
</evidence>
<evidence type="ECO:0000256" key="6">
    <source>
        <dbReference type="ARBA" id="ARBA00067004"/>
    </source>
</evidence>
<dbReference type="PANTHER" id="PTHR43400:SF1">
    <property type="entry name" value="FUMARATE REDUCTASE"/>
    <property type="match status" value="1"/>
</dbReference>
<dbReference type="Proteomes" id="UP001055712">
    <property type="component" value="Unassembled WGS sequence"/>
</dbReference>
<keyword evidence="10" id="KW-1185">Reference proteome</keyword>
<dbReference type="EMBL" id="SIDB01000001">
    <property type="protein sequence ID" value="KAI3438218.1"/>
    <property type="molecule type" value="Genomic_DNA"/>
</dbReference>
<dbReference type="Gene3D" id="3.50.50.60">
    <property type="entry name" value="FAD/NAD(P)-binding domain"/>
    <property type="match status" value="1"/>
</dbReference>
<evidence type="ECO:0000256" key="5">
    <source>
        <dbReference type="ARBA" id="ARBA00050832"/>
    </source>
</evidence>
<dbReference type="EC" id="1.3.1.6" evidence="6"/>
<dbReference type="InterPro" id="IPR036188">
    <property type="entry name" value="FAD/NAD-bd_sf"/>
</dbReference>
<dbReference type="NCBIfam" id="TIGR01813">
    <property type="entry name" value="flavo_cyto_c"/>
    <property type="match status" value="1"/>
</dbReference>
<comment type="cofactor">
    <cofactor evidence="1">
        <name>FAD</name>
        <dbReference type="ChEBI" id="CHEBI:57692"/>
    </cofactor>
</comment>
<dbReference type="OrthoDB" id="10254877at2759"/>
<reference evidence="9" key="1">
    <citation type="journal article" date="2019" name="Plant J.">
        <title>Chlorella vulgaris genome assembly and annotation reveals the molecular basis for metabolic acclimation to high light conditions.</title>
        <authorList>
            <person name="Cecchin M."/>
            <person name="Marcolungo L."/>
            <person name="Rossato M."/>
            <person name="Girolomoni L."/>
            <person name="Cosentino E."/>
            <person name="Cuine S."/>
            <person name="Li-Beisson Y."/>
            <person name="Delledonne M."/>
            <person name="Ballottari M."/>
        </authorList>
    </citation>
    <scope>NUCLEOTIDE SEQUENCE</scope>
    <source>
        <strain evidence="9">211/11P</strain>
    </source>
</reference>
<dbReference type="GO" id="GO:0010181">
    <property type="term" value="F:FMN binding"/>
    <property type="evidence" value="ECO:0007669"/>
    <property type="project" value="InterPro"/>
</dbReference>
<dbReference type="AlphaFoldDB" id="A0A9D4Z1D1"/>
<dbReference type="FunFam" id="3.90.700.10:FF:000007">
    <property type="entry name" value="NADH-dependent fumarate reductase"/>
    <property type="match status" value="1"/>
</dbReference>
<dbReference type="Gene3D" id="3.90.700.10">
    <property type="entry name" value="Succinate dehydrogenase/fumarate reductase flavoprotein, catalytic domain"/>
    <property type="match status" value="1"/>
</dbReference>
<dbReference type="InterPro" id="IPR027477">
    <property type="entry name" value="Succ_DH/fumarate_Rdtase_cat_sf"/>
</dbReference>
<dbReference type="PRINTS" id="PR00368">
    <property type="entry name" value="FADPNR"/>
</dbReference>
<dbReference type="GO" id="GO:0016156">
    <property type="term" value="F:fumarate reductase (NADH) activity"/>
    <property type="evidence" value="ECO:0007669"/>
    <property type="project" value="UniProtKB-EC"/>
</dbReference>
<dbReference type="Pfam" id="PF00890">
    <property type="entry name" value="FAD_binding_2"/>
    <property type="match status" value="1"/>
</dbReference>
<gene>
    <name evidence="9" type="ORF">D9Q98_000655</name>
</gene>
<accession>A0A9D4Z1D1</accession>
<evidence type="ECO:0000256" key="2">
    <source>
        <dbReference type="ARBA" id="ARBA00022630"/>
    </source>
</evidence>
<evidence type="ECO:0000256" key="3">
    <source>
        <dbReference type="ARBA" id="ARBA00022827"/>
    </source>
</evidence>
<sequence>MSGGLGRLAKLFALFFLMAAAGLVYTTTRLPKPSSLPAMVARQATRIVVVGSGLSGTAAALTAAEALGQRGEVVVLEKEGRAGGNSMKASSGINALTPEHGDAADTFREDTLRSGGGLAMPQLVDTLVADSSEAVAWLESCGIDLGGRVQLGGHSRKRTHTSTRGPVGFTIMKALLDLEAADPRIRLVTGAQVTSLLRESGGGGGVQGVVYTSEDGSEQRLEAAAVVLATGGFGASAELLQQHAPQVAELPTTNGPWAQGEGLVLAEAAGAALLQLDQVQVHPTGFVDPADPGSGTKFLAPEKLRGVGGILLTSQGRRFVNELTTRDKAAAAILQQPGRRAFLLLGAEAAQQFGPALGFYLSKHLVTKHDDLAAAASQMGVDPQVLAAEVEAYNAAAAAGRDAFGKTVFPSRVDPQAAVHVALITPVVHYTMGGVAMDSDARALDASGNPIPGLFVAGEVAGGLHGANRLGGNSMLECVVFGRRAGRNAATLAGSLQQET</sequence>
<keyword evidence="2" id="KW-0285">Flavoprotein</keyword>
<keyword evidence="4" id="KW-0560">Oxidoreductase</keyword>
<reference evidence="9" key="2">
    <citation type="submission" date="2020-11" db="EMBL/GenBank/DDBJ databases">
        <authorList>
            <person name="Cecchin M."/>
            <person name="Marcolungo L."/>
            <person name="Rossato M."/>
            <person name="Girolomoni L."/>
            <person name="Cosentino E."/>
            <person name="Cuine S."/>
            <person name="Li-Beisson Y."/>
            <person name="Delledonne M."/>
            <person name="Ballottari M."/>
        </authorList>
    </citation>
    <scope>NUCLEOTIDE SEQUENCE</scope>
    <source>
        <strain evidence="9">211/11P</strain>
        <tissue evidence="9">Whole cell</tissue>
    </source>
</reference>
<comment type="caution">
    <text evidence="9">The sequence shown here is derived from an EMBL/GenBank/DDBJ whole genome shotgun (WGS) entry which is preliminary data.</text>
</comment>
<dbReference type="InterPro" id="IPR003953">
    <property type="entry name" value="FAD-dep_OxRdtase_2_FAD-bd"/>
</dbReference>
<dbReference type="SUPFAM" id="SSF56425">
    <property type="entry name" value="Succinate dehydrogenase/fumarate reductase flavoprotein, catalytic domain"/>
    <property type="match status" value="1"/>
</dbReference>
<dbReference type="PANTHER" id="PTHR43400">
    <property type="entry name" value="FUMARATE REDUCTASE"/>
    <property type="match status" value="1"/>
</dbReference>
<dbReference type="InterPro" id="IPR010960">
    <property type="entry name" value="Flavocytochrome_c"/>
</dbReference>
<evidence type="ECO:0000256" key="4">
    <source>
        <dbReference type="ARBA" id="ARBA00023002"/>
    </source>
</evidence>
<dbReference type="InterPro" id="IPR050315">
    <property type="entry name" value="FAD-oxidoreductase_2"/>
</dbReference>
<evidence type="ECO:0000256" key="7">
    <source>
        <dbReference type="ARBA" id="ARBA00077246"/>
    </source>
</evidence>
<keyword evidence="3" id="KW-0274">FAD</keyword>
<organism evidence="9 10">
    <name type="scientific">Chlorella vulgaris</name>
    <name type="common">Green alga</name>
    <dbReference type="NCBI Taxonomy" id="3077"/>
    <lineage>
        <taxon>Eukaryota</taxon>
        <taxon>Viridiplantae</taxon>
        <taxon>Chlorophyta</taxon>
        <taxon>core chlorophytes</taxon>
        <taxon>Trebouxiophyceae</taxon>
        <taxon>Chlorellales</taxon>
        <taxon>Chlorellaceae</taxon>
        <taxon>Chlorella clade</taxon>
        <taxon>Chlorella</taxon>
    </lineage>
</organism>
<comment type="catalytic activity">
    <reaction evidence="5">
        <text>succinate + NAD(+) = fumarate + NADH + H(+)</text>
        <dbReference type="Rhea" id="RHEA:18281"/>
        <dbReference type="ChEBI" id="CHEBI:15378"/>
        <dbReference type="ChEBI" id="CHEBI:29806"/>
        <dbReference type="ChEBI" id="CHEBI:30031"/>
        <dbReference type="ChEBI" id="CHEBI:57540"/>
        <dbReference type="ChEBI" id="CHEBI:57945"/>
        <dbReference type="EC" id="1.3.1.6"/>
    </reaction>
</comment>